<proteinExistence type="predicted"/>
<comment type="caution">
    <text evidence="2">The sequence shown here is derived from an EMBL/GenBank/DDBJ whole genome shotgun (WGS) entry which is preliminary data.</text>
</comment>
<reference evidence="2 3" key="1">
    <citation type="submission" date="2020-03" db="EMBL/GenBank/DDBJ databases">
        <title>Genomic Encyclopedia of Type Strains, Phase IV (KMG-IV): sequencing the most valuable type-strain genomes for metagenomic binning, comparative biology and taxonomic classification.</title>
        <authorList>
            <person name="Goeker M."/>
        </authorList>
    </citation>
    <scope>NUCLEOTIDE SEQUENCE [LARGE SCALE GENOMIC DNA]</scope>
    <source>
        <strain evidence="2 3">DSM 102865</strain>
    </source>
</reference>
<protein>
    <submittedName>
        <fullName evidence="2">Uncharacterized protein</fullName>
    </submittedName>
</protein>
<evidence type="ECO:0000256" key="1">
    <source>
        <dbReference type="SAM" id="MobiDB-lite"/>
    </source>
</evidence>
<organism evidence="2 3">
    <name type="scientific">Dyadobacter arcticus</name>
    <dbReference type="NCBI Taxonomy" id="1078754"/>
    <lineage>
        <taxon>Bacteria</taxon>
        <taxon>Pseudomonadati</taxon>
        <taxon>Bacteroidota</taxon>
        <taxon>Cytophagia</taxon>
        <taxon>Cytophagales</taxon>
        <taxon>Spirosomataceae</taxon>
        <taxon>Dyadobacter</taxon>
    </lineage>
</organism>
<evidence type="ECO:0000313" key="3">
    <source>
        <dbReference type="Proteomes" id="UP001179181"/>
    </source>
</evidence>
<evidence type="ECO:0000313" key="2">
    <source>
        <dbReference type="EMBL" id="NIJ55838.1"/>
    </source>
</evidence>
<dbReference type="EMBL" id="JAASQJ010000006">
    <property type="protein sequence ID" value="NIJ55838.1"/>
    <property type="molecule type" value="Genomic_DNA"/>
</dbReference>
<accession>A0ABX0US98</accession>
<dbReference type="RefSeq" id="WP_167276297.1">
    <property type="nucleotide sequence ID" value="NZ_JAASQJ010000006.1"/>
</dbReference>
<name>A0ABX0US98_9BACT</name>
<gene>
    <name evidence="2" type="ORF">FHS68_005031</name>
</gene>
<feature type="region of interest" description="Disordered" evidence="1">
    <location>
        <begin position="30"/>
        <end position="49"/>
    </location>
</feature>
<keyword evidence="3" id="KW-1185">Reference proteome</keyword>
<dbReference type="Proteomes" id="UP001179181">
    <property type="component" value="Unassembled WGS sequence"/>
</dbReference>
<sequence>MIVSDNPQSNGRKQNALPAAEISALSRSNISDPNYIEPDDPGTGGTSGGDVNFVLPSYPAIDNGNPYVLAGRTGALFTPSGSSNGDLVGFAKADPTDSWPLVIVPSALGLLMGFTFIHNGIKYLVQGYTVSIYNGQIHYWTDPRPVKLVLMSAAYGQATHWVPTSHDQDGFITELAHWECSSCNVGGGTMQGQVKITQLSINAQGLLTLAATVTIPGKTMQVINVNWRRWW</sequence>